<accession>A0A6J4N4B4</accession>
<protein>
    <submittedName>
        <fullName evidence="2">Type I secretion system, outer membrane component LapE</fullName>
    </submittedName>
</protein>
<evidence type="ECO:0000313" key="2">
    <source>
        <dbReference type="EMBL" id="CAA9376989.1"/>
    </source>
</evidence>
<gene>
    <name evidence="2" type="ORF">AVDCRST_MAG89-5079</name>
</gene>
<dbReference type="InterPro" id="IPR018707">
    <property type="entry name" value="LpxR"/>
</dbReference>
<keyword evidence="1" id="KW-0732">Signal</keyword>
<name>A0A6J4N4B4_9BACT</name>
<sequence>MRASTRVAIMARTIFGLGMVVACAAPLAAQAVSAVSVRLDNDILALRGRGAPPDYDYTHGLDVRAELSRAPRPLAFLHTCGAGDALPCLRTRLHAGQEIYTPRRDAPTPVEGERPYAAWLYAGAEGVVEEPGRRRSLAVQVGIVGPAALGEPVQNGVHRLNGSEPQVGWAHQLGTEPGLLVRYRDERVVEIGFGRLGAAQLRPAWTVVAGNVRTAAQAGAGARLGSLDGRGPFLLLGASHEWVVRDLFLDGNTFRGNSSARKLPLVAAGEAGAGYGFGRWSVEYRFVVRGRQYQAQPRPHAYGSLGVQVNRR</sequence>
<dbReference type="InterPro" id="IPR037107">
    <property type="entry name" value="Put_OMP_sf"/>
</dbReference>
<feature type="signal peptide" evidence="1">
    <location>
        <begin position="1"/>
        <end position="24"/>
    </location>
</feature>
<dbReference type="Pfam" id="PF09982">
    <property type="entry name" value="LpxR"/>
    <property type="match status" value="1"/>
</dbReference>
<dbReference type="Gene3D" id="2.40.128.140">
    <property type="entry name" value="Outer membrane protein"/>
    <property type="match status" value="1"/>
</dbReference>
<evidence type="ECO:0000256" key="1">
    <source>
        <dbReference type="SAM" id="SignalP"/>
    </source>
</evidence>
<proteinExistence type="predicted"/>
<dbReference type="EMBL" id="CADCTV010001071">
    <property type="protein sequence ID" value="CAA9376989.1"/>
    <property type="molecule type" value="Genomic_DNA"/>
</dbReference>
<dbReference type="AlphaFoldDB" id="A0A6J4N4B4"/>
<feature type="chain" id="PRO_5027119533" evidence="1">
    <location>
        <begin position="25"/>
        <end position="312"/>
    </location>
</feature>
<organism evidence="2">
    <name type="scientific">uncultured Gemmatimonadota bacterium</name>
    <dbReference type="NCBI Taxonomy" id="203437"/>
    <lineage>
        <taxon>Bacteria</taxon>
        <taxon>Pseudomonadati</taxon>
        <taxon>Gemmatimonadota</taxon>
        <taxon>environmental samples</taxon>
    </lineage>
</organism>
<dbReference type="PROSITE" id="PS51257">
    <property type="entry name" value="PROKAR_LIPOPROTEIN"/>
    <property type="match status" value="1"/>
</dbReference>
<reference evidence="2" key="1">
    <citation type="submission" date="2020-02" db="EMBL/GenBank/DDBJ databases">
        <authorList>
            <person name="Meier V. D."/>
        </authorList>
    </citation>
    <scope>NUCLEOTIDE SEQUENCE</scope>
    <source>
        <strain evidence="2">AVDCRST_MAG89</strain>
    </source>
</reference>